<keyword evidence="6 7" id="KW-0472">Membrane</keyword>
<evidence type="ECO:0000256" key="5">
    <source>
        <dbReference type="ARBA" id="ARBA00022989"/>
    </source>
</evidence>
<dbReference type="PANTHER" id="PTHR47371:SF3">
    <property type="entry name" value="PHOSPHOGLYCEROL TRANSFERASE I"/>
    <property type="match status" value="1"/>
</dbReference>
<dbReference type="AlphaFoldDB" id="A0A1L8QVA3"/>
<dbReference type="Gene3D" id="3.40.720.10">
    <property type="entry name" value="Alkaline Phosphatase, subunit A"/>
    <property type="match status" value="1"/>
</dbReference>
<dbReference type="CDD" id="cd16015">
    <property type="entry name" value="LTA_synthase"/>
    <property type="match status" value="1"/>
</dbReference>
<evidence type="ECO:0000256" key="7">
    <source>
        <dbReference type="SAM" id="Phobius"/>
    </source>
</evidence>
<evidence type="ECO:0000256" key="4">
    <source>
        <dbReference type="ARBA" id="ARBA00022692"/>
    </source>
</evidence>
<organism evidence="9 10">
    <name type="scientific">Enterococcus aquimarinus</name>
    <dbReference type="NCBI Taxonomy" id="328396"/>
    <lineage>
        <taxon>Bacteria</taxon>
        <taxon>Bacillati</taxon>
        <taxon>Bacillota</taxon>
        <taxon>Bacilli</taxon>
        <taxon>Lactobacillales</taxon>
        <taxon>Enterococcaceae</taxon>
        <taxon>Enterococcus</taxon>
    </lineage>
</organism>
<evidence type="ECO:0000256" key="3">
    <source>
        <dbReference type="ARBA" id="ARBA00022475"/>
    </source>
</evidence>
<dbReference type="Pfam" id="PF00884">
    <property type="entry name" value="Sulfatase"/>
    <property type="match status" value="1"/>
</dbReference>
<dbReference type="InterPro" id="IPR050448">
    <property type="entry name" value="OpgB/LTA_synthase_biosynth"/>
</dbReference>
<dbReference type="Proteomes" id="UP000182149">
    <property type="component" value="Unassembled WGS sequence"/>
</dbReference>
<dbReference type="InterPro" id="IPR000917">
    <property type="entry name" value="Sulfatase_N"/>
</dbReference>
<evidence type="ECO:0000313" key="10">
    <source>
        <dbReference type="Proteomes" id="UP000182149"/>
    </source>
</evidence>
<reference evidence="9 10" key="1">
    <citation type="submission" date="2014-12" db="EMBL/GenBank/DDBJ databases">
        <title>Draft genome sequences of 29 type strains of Enterococci.</title>
        <authorList>
            <person name="Zhong Z."/>
            <person name="Sun Z."/>
            <person name="Liu W."/>
            <person name="Zhang W."/>
            <person name="Zhang H."/>
        </authorList>
    </citation>
    <scope>NUCLEOTIDE SEQUENCE [LARGE SCALE GENOMIC DNA]</scope>
    <source>
        <strain evidence="9 10">DSM 17690</strain>
    </source>
</reference>
<comment type="subcellular location">
    <subcellularLocation>
        <location evidence="1">Cell membrane</location>
        <topology evidence="1">Multi-pass membrane protein</topology>
    </subcellularLocation>
</comment>
<comment type="caution">
    <text evidence="9">The sequence shown here is derived from an EMBL/GenBank/DDBJ whole genome shotgun (WGS) entry which is preliminary data.</text>
</comment>
<evidence type="ECO:0000313" key="9">
    <source>
        <dbReference type="EMBL" id="OJG11404.1"/>
    </source>
</evidence>
<accession>A0A1L8QVA3</accession>
<keyword evidence="5 7" id="KW-1133">Transmembrane helix</keyword>
<keyword evidence="4 7" id="KW-0812">Transmembrane</keyword>
<evidence type="ECO:0000256" key="1">
    <source>
        <dbReference type="ARBA" id="ARBA00004651"/>
    </source>
</evidence>
<protein>
    <recommendedName>
        <fullName evidence="8">Sulfatase N-terminal domain-containing protein</fullName>
    </recommendedName>
</protein>
<proteinExistence type="predicted"/>
<evidence type="ECO:0000256" key="2">
    <source>
        <dbReference type="ARBA" id="ARBA00004936"/>
    </source>
</evidence>
<dbReference type="STRING" id="328396.RU93_GL001399"/>
<sequence>MTGADTSQIINYLVHPLLTSLFITSLIYSMLYYLCFYDLNFKLNKIFLFKDSIFVIVFTFSILVFGLGITLSIREIGFADIQAYYFDETKIYDEYYVHPKSVDYIFPEEKRNLIYIFLESMESSYSSQELGGSKKENLIPNLTNLALDQGIHFSQTEYLGGFLPLPGTNHTASSMVAQTAGVPLRTTGGTNLHVNNYGKEGEEFLPGAYSIGEILENEGYKQVLLMGSDATFAGRLKYFSQHGNYEIRDYQWAKEQQLIDTDYHVWWGYEDRKLFDYAKKTLTELSNQDNPFNFTMLTADTHFEDGYVEDSTPNLFNDQYSNVIHESDNQVMQLIAWIQEQPFYQDTTIVIAGDHLTMDKDFFKSLDSDYQRSVYNVFINTGKIAEVKKNRHFSAVDMLPTTLAALHVEIPNNRVGLGVNLFSDEQTLIEELGYEEVKMELMKRSNFYERNLMKGSDLKIILNEQVK</sequence>
<feature type="transmembrane region" description="Helical" evidence="7">
    <location>
        <begin position="53"/>
        <end position="73"/>
    </location>
</feature>
<gene>
    <name evidence="9" type="ORF">RU93_GL001399</name>
</gene>
<dbReference type="PANTHER" id="PTHR47371">
    <property type="entry name" value="LIPOTEICHOIC ACID SYNTHASE"/>
    <property type="match status" value="1"/>
</dbReference>
<dbReference type="SUPFAM" id="SSF53649">
    <property type="entry name" value="Alkaline phosphatase-like"/>
    <property type="match status" value="1"/>
</dbReference>
<dbReference type="InterPro" id="IPR017850">
    <property type="entry name" value="Alkaline_phosphatase_core_sf"/>
</dbReference>
<keyword evidence="3" id="KW-1003">Cell membrane</keyword>
<evidence type="ECO:0000259" key="8">
    <source>
        <dbReference type="Pfam" id="PF00884"/>
    </source>
</evidence>
<keyword evidence="10" id="KW-1185">Reference proteome</keyword>
<dbReference type="GO" id="GO:0005886">
    <property type="term" value="C:plasma membrane"/>
    <property type="evidence" value="ECO:0007669"/>
    <property type="project" value="UniProtKB-SubCell"/>
</dbReference>
<evidence type="ECO:0000256" key="6">
    <source>
        <dbReference type="ARBA" id="ARBA00023136"/>
    </source>
</evidence>
<feature type="transmembrane region" description="Helical" evidence="7">
    <location>
        <begin position="12"/>
        <end position="33"/>
    </location>
</feature>
<name>A0A1L8QVA3_9ENTE</name>
<feature type="domain" description="Sulfatase N-terminal" evidence="8">
    <location>
        <begin position="111"/>
        <end position="407"/>
    </location>
</feature>
<comment type="pathway">
    <text evidence="2">Cell wall biogenesis; lipoteichoic acid biosynthesis.</text>
</comment>
<dbReference type="EMBL" id="JXKD01000003">
    <property type="protein sequence ID" value="OJG11404.1"/>
    <property type="molecule type" value="Genomic_DNA"/>
</dbReference>